<dbReference type="Pfam" id="PF00543">
    <property type="entry name" value="P-II"/>
    <property type="match status" value="1"/>
</dbReference>
<feature type="transmembrane region" description="Helical" evidence="9">
    <location>
        <begin position="280"/>
        <end position="297"/>
    </location>
</feature>
<evidence type="ECO:0000256" key="2">
    <source>
        <dbReference type="ARBA" id="ARBA00005887"/>
    </source>
</evidence>
<dbReference type="PROSITE" id="PS51343">
    <property type="entry name" value="PII_GLNB_DOM"/>
    <property type="match status" value="1"/>
</dbReference>
<evidence type="ECO:0000256" key="7">
    <source>
        <dbReference type="ARBA" id="ARBA00023177"/>
    </source>
</evidence>
<evidence type="ECO:0000256" key="4">
    <source>
        <dbReference type="ARBA" id="ARBA00022692"/>
    </source>
</evidence>
<proteinExistence type="inferred from homology"/>
<dbReference type="PRINTS" id="PR00340">
    <property type="entry name" value="PIIGLNB"/>
</dbReference>
<dbReference type="InterPro" id="IPR002187">
    <property type="entry name" value="N-reg_PII"/>
</dbReference>
<dbReference type="InterPro" id="IPR024041">
    <property type="entry name" value="NH4_transpt_AmtB-like_dom"/>
</dbReference>
<dbReference type="PANTHER" id="PTHR11730">
    <property type="entry name" value="AMMONIUM TRANSPORTER"/>
    <property type="match status" value="1"/>
</dbReference>
<dbReference type="InterPro" id="IPR018047">
    <property type="entry name" value="Ammonium_transpt_CS"/>
</dbReference>
<keyword evidence="7" id="KW-0924">Ammonia transport</keyword>
<keyword evidence="6 9" id="KW-0472">Membrane</keyword>
<feature type="transmembrane region" description="Helical" evidence="9">
    <location>
        <begin position="303"/>
        <end position="324"/>
    </location>
</feature>
<sequence length="594" mass="63193">MDFLSTLTLAAESADKIQETVNATMFNVGDGNGIWYLIGAALVFFMQCGFAMVETGFTRAKNAGNIIMKNLMDFCLGTIAFVLLGFGLMLGEDTFFGLIGVPNLDVLTQLSDFNRCAEFVFNLVFCATAATIVSGAMAERTKFISYCIYSFVISLVVYPIEAHWIWGGGWLAQLGFVDFAGSTAIHMVGGLTALIGAAMVGPRIGKFSKDGKPRAILGHSIPLGALGVFILWFGWYGFNGAAASNVDYLADIFLTTTIAPAVATVVTMIFTWLKNGKPDVSMCLNASLAGLVAITAPCADTDALGAAIIGIVSGLLVCFGVWLLDYKLKVDDPVGAVAVHFFNGVWGSIAVGLFATGKGQNGITGLFYGGGFKQLGIQLLGVVSVCAFTAVTMFLTFYILKHTIGLRASREEELKGLDTTEHGLPSSYADFVIAGDSVYSGSSAEDTAVVTTAAPVETSVPVQHVSKARAPISDSDVKMTKVDIIANQEKFEVLKHALSSIGITGMTVSHVMGCGMQKGSTEFYRGVPVDARLLPKMKVEIVVCKVPVEKVVEVAKNALYTGKIGDGKIFVYDVENVIKVRTGEEAYEALQDND</sequence>
<evidence type="ECO:0000256" key="8">
    <source>
        <dbReference type="RuleBase" id="RU003936"/>
    </source>
</evidence>
<dbReference type="InterPro" id="IPR001905">
    <property type="entry name" value="Ammonium_transpt"/>
</dbReference>
<organism evidence="11 12">
    <name type="scientific">[Eubacterium] siraeum</name>
    <dbReference type="NCBI Taxonomy" id="39492"/>
    <lineage>
        <taxon>Bacteria</taxon>
        <taxon>Bacillati</taxon>
        <taxon>Bacillota</taxon>
        <taxon>Clostridia</taxon>
        <taxon>Eubacteriales</taxon>
        <taxon>Oscillospiraceae</taxon>
        <taxon>Oscillospiraceae incertae sedis</taxon>
    </lineage>
</organism>
<dbReference type="AlphaFoldDB" id="A0A175A4T9"/>
<feature type="domain" description="Ammonium transporter AmtB-like" evidence="10">
    <location>
        <begin position="34"/>
        <end position="423"/>
    </location>
</feature>
<dbReference type="GO" id="GO:0016020">
    <property type="term" value="C:membrane"/>
    <property type="evidence" value="ECO:0007669"/>
    <property type="project" value="UniProtKB-SubCell"/>
</dbReference>
<feature type="transmembrane region" description="Helical" evidence="9">
    <location>
        <begin position="375"/>
        <end position="400"/>
    </location>
</feature>
<evidence type="ECO:0000313" key="12">
    <source>
        <dbReference type="Proteomes" id="UP000095662"/>
    </source>
</evidence>
<dbReference type="FunFam" id="1.10.3430.10:FF:000008">
    <property type="entry name" value="Ammonium transporter"/>
    <property type="match status" value="1"/>
</dbReference>
<keyword evidence="4 9" id="KW-0812">Transmembrane</keyword>
<accession>A0A175A4T9</accession>
<dbReference type="InterPro" id="IPR015867">
    <property type="entry name" value="N-reg_PII/ATP_PRibTrfase_C"/>
</dbReference>
<comment type="subcellular location">
    <subcellularLocation>
        <location evidence="1">Membrane</location>
        <topology evidence="1">Multi-pass membrane protein</topology>
    </subcellularLocation>
</comment>
<dbReference type="SUPFAM" id="SSF111352">
    <property type="entry name" value="Ammonium transporter"/>
    <property type="match status" value="1"/>
</dbReference>
<keyword evidence="5 9" id="KW-1133">Transmembrane helix</keyword>
<reference evidence="11 12" key="1">
    <citation type="submission" date="2015-09" db="EMBL/GenBank/DDBJ databases">
        <authorList>
            <consortium name="Pathogen Informatics"/>
        </authorList>
    </citation>
    <scope>NUCLEOTIDE SEQUENCE [LARGE SCALE GENOMIC DNA]</scope>
    <source>
        <strain evidence="11 12">2789STDY5834928</strain>
    </source>
</reference>
<dbReference type="STRING" id="39492.ERS852540_02408"/>
<dbReference type="Gene3D" id="1.10.3430.10">
    <property type="entry name" value="Ammonium transporter AmtB like domains"/>
    <property type="match status" value="1"/>
</dbReference>
<feature type="transmembrane region" description="Helical" evidence="9">
    <location>
        <begin position="143"/>
        <end position="165"/>
    </location>
</feature>
<gene>
    <name evidence="11" type="primary">amt</name>
    <name evidence="11" type="ORF">ERS852540_02408</name>
</gene>
<evidence type="ECO:0000313" key="11">
    <source>
        <dbReference type="EMBL" id="CUQ91828.1"/>
    </source>
</evidence>
<evidence type="ECO:0000259" key="10">
    <source>
        <dbReference type="Pfam" id="PF00909"/>
    </source>
</evidence>
<dbReference type="EMBL" id="CZBY01000026">
    <property type="protein sequence ID" value="CUQ91828.1"/>
    <property type="molecule type" value="Genomic_DNA"/>
</dbReference>
<dbReference type="OrthoDB" id="9814202at2"/>
<dbReference type="Proteomes" id="UP000095662">
    <property type="component" value="Unassembled WGS sequence"/>
</dbReference>
<feature type="transmembrane region" description="Helical" evidence="9">
    <location>
        <begin position="336"/>
        <end position="355"/>
    </location>
</feature>
<feature type="transmembrane region" description="Helical" evidence="9">
    <location>
        <begin position="119"/>
        <end position="136"/>
    </location>
</feature>
<evidence type="ECO:0000256" key="3">
    <source>
        <dbReference type="ARBA" id="ARBA00022448"/>
    </source>
</evidence>
<evidence type="ECO:0000256" key="6">
    <source>
        <dbReference type="ARBA" id="ARBA00023136"/>
    </source>
</evidence>
<evidence type="ECO:0000256" key="1">
    <source>
        <dbReference type="ARBA" id="ARBA00004141"/>
    </source>
</evidence>
<feature type="transmembrane region" description="Helical" evidence="9">
    <location>
        <begin position="74"/>
        <end position="99"/>
    </location>
</feature>
<dbReference type="InterPro" id="IPR011322">
    <property type="entry name" value="N-reg_PII-like_a/b"/>
</dbReference>
<dbReference type="PROSITE" id="PS00638">
    <property type="entry name" value="PII_GLNB_CTER"/>
    <property type="match status" value="1"/>
</dbReference>
<feature type="transmembrane region" description="Helical" evidence="9">
    <location>
        <begin position="185"/>
        <end position="204"/>
    </location>
</feature>
<dbReference type="NCBIfam" id="TIGR00836">
    <property type="entry name" value="amt"/>
    <property type="match status" value="1"/>
</dbReference>
<comment type="similarity">
    <text evidence="2">Belongs to the ammonia transporter channel (TC 1.A.11.2) family.</text>
</comment>
<dbReference type="GO" id="GO:0008519">
    <property type="term" value="F:ammonium channel activity"/>
    <property type="evidence" value="ECO:0007669"/>
    <property type="project" value="InterPro"/>
</dbReference>
<dbReference type="InterPro" id="IPR029020">
    <property type="entry name" value="Ammonium/urea_transptr"/>
</dbReference>
<dbReference type="InterPro" id="IPR017918">
    <property type="entry name" value="N-reg_PII_CS"/>
</dbReference>
<feature type="transmembrane region" description="Helical" evidence="9">
    <location>
        <begin position="216"/>
        <end position="236"/>
    </location>
</feature>
<dbReference type="SUPFAM" id="SSF54913">
    <property type="entry name" value="GlnB-like"/>
    <property type="match status" value="1"/>
</dbReference>
<dbReference type="PANTHER" id="PTHR11730:SF89">
    <property type="entry name" value="AMMONIUM TRANSPORTER SLL0108-RELATED"/>
    <property type="match status" value="1"/>
</dbReference>
<dbReference type="Gene3D" id="3.30.70.120">
    <property type="match status" value="1"/>
</dbReference>
<keyword evidence="3" id="KW-0813">Transport</keyword>
<dbReference type="SMART" id="SM00938">
    <property type="entry name" value="P-II"/>
    <property type="match status" value="1"/>
</dbReference>
<dbReference type="PROSITE" id="PS01219">
    <property type="entry name" value="AMMONIUM_TRANSP"/>
    <property type="match status" value="1"/>
</dbReference>
<comment type="similarity">
    <text evidence="8">Belongs to the P(II) protein family.</text>
</comment>
<feature type="transmembrane region" description="Helical" evidence="9">
    <location>
        <begin position="248"/>
        <end position="273"/>
    </location>
</feature>
<dbReference type="GO" id="GO:0030234">
    <property type="term" value="F:enzyme regulator activity"/>
    <property type="evidence" value="ECO:0007669"/>
    <property type="project" value="InterPro"/>
</dbReference>
<protein>
    <submittedName>
        <fullName evidence="11">Ammonia transporter</fullName>
    </submittedName>
</protein>
<evidence type="ECO:0000256" key="9">
    <source>
        <dbReference type="SAM" id="Phobius"/>
    </source>
</evidence>
<feature type="transmembrane region" description="Helical" evidence="9">
    <location>
        <begin position="33"/>
        <end position="53"/>
    </location>
</feature>
<dbReference type="GO" id="GO:0006808">
    <property type="term" value="P:regulation of nitrogen utilization"/>
    <property type="evidence" value="ECO:0007669"/>
    <property type="project" value="InterPro"/>
</dbReference>
<evidence type="ECO:0000256" key="5">
    <source>
        <dbReference type="ARBA" id="ARBA00022989"/>
    </source>
</evidence>
<name>A0A175A4T9_9FIRM</name>
<dbReference type="GO" id="GO:0097272">
    <property type="term" value="P:ammonium homeostasis"/>
    <property type="evidence" value="ECO:0007669"/>
    <property type="project" value="TreeGrafter"/>
</dbReference>
<dbReference type="Pfam" id="PF00909">
    <property type="entry name" value="Ammonium_transp"/>
    <property type="match status" value="1"/>
</dbReference>